<protein>
    <submittedName>
        <fullName evidence="1">Putative hipothetical protein</fullName>
    </submittedName>
</protein>
<accession>A0A147BJB5</accession>
<dbReference type="EMBL" id="GEGO01004525">
    <property type="protein sequence ID" value="JAR90879.1"/>
    <property type="molecule type" value="Transcribed_RNA"/>
</dbReference>
<reference evidence="1" key="1">
    <citation type="journal article" date="2018" name="PLoS Negl. Trop. Dis.">
        <title>Sialome diversity of ticks revealed by RNAseq of single tick salivary glands.</title>
        <authorList>
            <person name="Perner J."/>
            <person name="Kropackova S."/>
            <person name="Kopacek P."/>
            <person name="Ribeiro J.M."/>
        </authorList>
    </citation>
    <scope>NUCLEOTIDE SEQUENCE</scope>
    <source>
        <strain evidence="1">Siblings of single egg batch collected in Ceske Budejovice</strain>
        <tissue evidence="1">Salivary glands</tissue>
    </source>
</reference>
<dbReference type="AlphaFoldDB" id="A0A147BJB5"/>
<evidence type="ECO:0000313" key="1">
    <source>
        <dbReference type="EMBL" id="JAR90879.1"/>
    </source>
</evidence>
<name>A0A147BJB5_IXORI</name>
<proteinExistence type="predicted"/>
<organism evidence="1">
    <name type="scientific">Ixodes ricinus</name>
    <name type="common">Common tick</name>
    <name type="synonym">Acarus ricinus</name>
    <dbReference type="NCBI Taxonomy" id="34613"/>
    <lineage>
        <taxon>Eukaryota</taxon>
        <taxon>Metazoa</taxon>
        <taxon>Ecdysozoa</taxon>
        <taxon>Arthropoda</taxon>
        <taxon>Chelicerata</taxon>
        <taxon>Arachnida</taxon>
        <taxon>Acari</taxon>
        <taxon>Parasitiformes</taxon>
        <taxon>Ixodida</taxon>
        <taxon>Ixodoidea</taxon>
        <taxon>Ixodidae</taxon>
        <taxon>Ixodinae</taxon>
        <taxon>Ixodes</taxon>
    </lineage>
</organism>
<sequence>MKLRFCNAMFMVCAVHSISRANRFYNRKQSIRHVSSVSGIHISTLSLRSKRFSCVPHHRLTSSHPGTSMYCSASKHGRWKFTSKINGMQRPLLLELLSK</sequence>